<gene>
    <name evidence="4" type="ORF">C1H46_043687</name>
</gene>
<dbReference type="PANTHER" id="PTHR47939">
    <property type="entry name" value="MEMBRANE-ASSOCIATED SALT-INDUCIBLE PROTEIN-LIKE"/>
    <property type="match status" value="1"/>
</dbReference>
<name>A0A540K987_MALBA</name>
<dbReference type="AlphaFoldDB" id="A0A540K987"/>
<dbReference type="Gene3D" id="1.25.40.10">
    <property type="entry name" value="Tetratricopeptide repeat domain"/>
    <property type="match status" value="2"/>
</dbReference>
<organism evidence="4 5">
    <name type="scientific">Malus baccata</name>
    <name type="common">Siberian crab apple</name>
    <name type="synonym">Pyrus baccata</name>
    <dbReference type="NCBI Taxonomy" id="106549"/>
    <lineage>
        <taxon>Eukaryota</taxon>
        <taxon>Viridiplantae</taxon>
        <taxon>Streptophyta</taxon>
        <taxon>Embryophyta</taxon>
        <taxon>Tracheophyta</taxon>
        <taxon>Spermatophyta</taxon>
        <taxon>Magnoliopsida</taxon>
        <taxon>eudicotyledons</taxon>
        <taxon>Gunneridae</taxon>
        <taxon>Pentapetalae</taxon>
        <taxon>rosids</taxon>
        <taxon>fabids</taxon>
        <taxon>Rosales</taxon>
        <taxon>Rosaceae</taxon>
        <taxon>Amygdaloideae</taxon>
        <taxon>Maleae</taxon>
        <taxon>Malus</taxon>
    </lineage>
</organism>
<dbReference type="EMBL" id="VIEB01001683">
    <property type="protein sequence ID" value="TQD70791.1"/>
    <property type="molecule type" value="Genomic_DNA"/>
</dbReference>
<feature type="repeat" description="PPR" evidence="3">
    <location>
        <begin position="180"/>
        <end position="214"/>
    </location>
</feature>
<comment type="similarity">
    <text evidence="1">Belongs to the PPR family. P subfamily.</text>
</comment>
<evidence type="ECO:0000256" key="1">
    <source>
        <dbReference type="ARBA" id="ARBA00007626"/>
    </source>
</evidence>
<comment type="caution">
    <text evidence="4">The sequence shown here is derived from an EMBL/GenBank/DDBJ whole genome shotgun (WGS) entry which is preliminary data.</text>
</comment>
<dbReference type="NCBIfam" id="TIGR00756">
    <property type="entry name" value="PPR"/>
    <property type="match status" value="4"/>
</dbReference>
<evidence type="ECO:0000313" key="5">
    <source>
        <dbReference type="Proteomes" id="UP000315295"/>
    </source>
</evidence>
<dbReference type="PANTHER" id="PTHR47939:SF5">
    <property type="entry name" value="PENTACOTRIPEPTIDE-REPEAT REGION OF PRORP DOMAIN-CONTAINING PROTEIN"/>
    <property type="match status" value="1"/>
</dbReference>
<dbReference type="InterPro" id="IPR002885">
    <property type="entry name" value="PPR_rpt"/>
</dbReference>
<feature type="repeat" description="PPR" evidence="3">
    <location>
        <begin position="58"/>
        <end position="92"/>
    </location>
</feature>
<dbReference type="Pfam" id="PF01535">
    <property type="entry name" value="PPR"/>
    <property type="match status" value="2"/>
</dbReference>
<evidence type="ECO:0000313" key="4">
    <source>
        <dbReference type="EMBL" id="TQD70791.1"/>
    </source>
</evidence>
<evidence type="ECO:0000256" key="3">
    <source>
        <dbReference type="PROSITE-ProRule" id="PRU00708"/>
    </source>
</evidence>
<sequence length="319" mass="36278">MSGRVSEADRWLSKMLERGFVLDNSSFTLIINMFCEKGLVGRASWCFDKMIRMGVKPNLINFTTMINGLCKRGSIKQAFEMLEEIVRKGWKPNVYTQSIRLPTFPPNMFCEKGLVGLVLLQERQKKMKESEKLFEFAVRAGLIPTKETYTSMICGHCRDGNIASAVMYFQRMGDHGCAPDSIIYGALMSGLCKDEKLEEARRLYDTMMDKALSPCEVTRLTLAYKYCMKDDSAAAMVMLERLEKKLWIRTVNTLVRKLSSDKKVGIAALFFHKLVDNDQNVDRVTLADTDDLTSIVSLISPPSPFSRRSLCQFRLQGPH</sequence>
<feature type="repeat" description="PPR" evidence="3">
    <location>
        <begin position="23"/>
        <end position="57"/>
    </location>
</feature>
<feature type="repeat" description="PPR" evidence="3">
    <location>
        <begin position="145"/>
        <end position="179"/>
    </location>
</feature>
<keyword evidence="2" id="KW-0677">Repeat</keyword>
<dbReference type="InterPro" id="IPR050667">
    <property type="entry name" value="PPR-containing_protein"/>
</dbReference>
<dbReference type="InterPro" id="IPR011990">
    <property type="entry name" value="TPR-like_helical_dom_sf"/>
</dbReference>
<dbReference type="Proteomes" id="UP000315295">
    <property type="component" value="Unassembled WGS sequence"/>
</dbReference>
<proteinExistence type="inferred from homology"/>
<keyword evidence="5" id="KW-1185">Reference proteome</keyword>
<dbReference type="Pfam" id="PF12854">
    <property type="entry name" value="PPR_1"/>
    <property type="match status" value="2"/>
</dbReference>
<accession>A0A540K987</accession>
<dbReference type="Pfam" id="PF13041">
    <property type="entry name" value="PPR_2"/>
    <property type="match status" value="1"/>
</dbReference>
<evidence type="ECO:0000256" key="2">
    <source>
        <dbReference type="ARBA" id="ARBA00022737"/>
    </source>
</evidence>
<evidence type="ECO:0008006" key="6">
    <source>
        <dbReference type="Google" id="ProtNLM"/>
    </source>
</evidence>
<dbReference type="PROSITE" id="PS51375">
    <property type="entry name" value="PPR"/>
    <property type="match status" value="4"/>
</dbReference>
<protein>
    <recommendedName>
        <fullName evidence="6">Pentacotripeptide-repeat region of PRORP domain-containing protein</fullName>
    </recommendedName>
</protein>
<reference evidence="4 5" key="1">
    <citation type="journal article" date="2019" name="G3 (Bethesda)">
        <title>Sequencing of a Wild Apple (Malus baccata) Genome Unravels the Differences Between Cultivated and Wild Apple Species Regarding Disease Resistance and Cold Tolerance.</title>
        <authorList>
            <person name="Chen X."/>
        </authorList>
    </citation>
    <scope>NUCLEOTIDE SEQUENCE [LARGE SCALE GENOMIC DNA]</scope>
    <source>
        <strain evidence="5">cv. Shandingzi</strain>
        <tissue evidence="4">Leaves</tissue>
    </source>
</reference>